<keyword evidence="7" id="KW-0813">Transport</keyword>
<comment type="subcellular location">
    <subcellularLocation>
        <location evidence="1">Cell membrane</location>
        <topology evidence="1">Single-pass membrane protein</topology>
    </subcellularLocation>
    <subcellularLocation>
        <location evidence="7">Cell membrane</location>
        <topology evidence="7">Single-pass type II membrane protein</topology>
    </subcellularLocation>
</comment>
<comment type="similarity">
    <text evidence="2 7">Belongs to the ExbD/TolR family.</text>
</comment>
<proteinExistence type="inferred from homology"/>
<evidence type="ECO:0000256" key="2">
    <source>
        <dbReference type="ARBA" id="ARBA00005811"/>
    </source>
</evidence>
<evidence type="ECO:0000313" key="9">
    <source>
        <dbReference type="Proteomes" id="UP001193734"/>
    </source>
</evidence>
<evidence type="ECO:0000256" key="4">
    <source>
        <dbReference type="ARBA" id="ARBA00022692"/>
    </source>
</evidence>
<keyword evidence="4 7" id="KW-0812">Transmembrane</keyword>
<comment type="caution">
    <text evidence="8">The sequence shown here is derived from an EMBL/GenBank/DDBJ whole genome shotgun (WGS) entry which is preliminary data.</text>
</comment>
<reference evidence="8 9" key="1">
    <citation type="submission" date="2020-05" db="EMBL/GenBank/DDBJ databases">
        <title>Distinct polysaccharide utilization as determinants for interspecies competition between intestinal Prevotella spp.</title>
        <authorList>
            <person name="Galvez E.J.C."/>
            <person name="Iljazovic A."/>
            <person name="Strowig T."/>
        </authorList>
    </citation>
    <scope>NUCLEOTIDE SEQUENCE [LARGE SCALE GENOMIC DNA]</scope>
    <source>
        <strain evidence="8 9">PROD</strain>
    </source>
</reference>
<protein>
    <submittedName>
        <fullName evidence="8">Biopolymer transporter ExbD</fullName>
    </submittedName>
</protein>
<dbReference type="InterPro" id="IPR003400">
    <property type="entry name" value="ExbD"/>
</dbReference>
<keyword evidence="3" id="KW-1003">Cell membrane</keyword>
<sequence length="153" mass="17663">MSMFGRRRKKQMPGLNMSSMPDMIFTVLFFFMIVTNMREVQLKVEYKVPQGKELERLTKKSSVTYIHIGRPPEYGGNDSEMCIQMNDRLVETSDIVSYLTEERSRMAPEDMAGMSVCIKADRDTPMGIIMDVKQAIREADILNIVYFADNKDK</sequence>
<organism evidence="8 9">
    <name type="scientific">Xylanibacter rodentium</name>
    <dbReference type="NCBI Taxonomy" id="2736289"/>
    <lineage>
        <taxon>Bacteria</taxon>
        <taxon>Pseudomonadati</taxon>
        <taxon>Bacteroidota</taxon>
        <taxon>Bacteroidia</taxon>
        <taxon>Bacteroidales</taxon>
        <taxon>Prevotellaceae</taxon>
        <taxon>Xylanibacter</taxon>
    </lineage>
</organism>
<dbReference type="GeneID" id="82158428"/>
<evidence type="ECO:0000256" key="6">
    <source>
        <dbReference type="ARBA" id="ARBA00023136"/>
    </source>
</evidence>
<keyword evidence="7" id="KW-0653">Protein transport</keyword>
<evidence type="ECO:0000313" key="8">
    <source>
        <dbReference type="EMBL" id="NPE14970.1"/>
    </source>
</evidence>
<evidence type="ECO:0000256" key="3">
    <source>
        <dbReference type="ARBA" id="ARBA00022475"/>
    </source>
</evidence>
<dbReference type="RefSeq" id="WP_172178485.1">
    <property type="nucleotide sequence ID" value="NZ_CASGIA010000023.1"/>
</dbReference>
<keyword evidence="6" id="KW-0472">Membrane</keyword>
<dbReference type="Pfam" id="PF02472">
    <property type="entry name" value="ExbD"/>
    <property type="match status" value="1"/>
</dbReference>
<keyword evidence="9" id="KW-1185">Reference proteome</keyword>
<keyword evidence="5" id="KW-1133">Transmembrane helix</keyword>
<dbReference type="PANTHER" id="PTHR30558">
    <property type="entry name" value="EXBD MEMBRANE COMPONENT OF PMF-DRIVEN MACROMOLECULE IMPORT SYSTEM"/>
    <property type="match status" value="1"/>
</dbReference>
<accession>A0ABX2AXC5</accession>
<dbReference type="EMBL" id="JABKKE010000022">
    <property type="protein sequence ID" value="NPE14970.1"/>
    <property type="molecule type" value="Genomic_DNA"/>
</dbReference>
<dbReference type="PANTHER" id="PTHR30558:SF3">
    <property type="entry name" value="BIOPOLYMER TRANSPORT PROTEIN EXBD-RELATED"/>
    <property type="match status" value="1"/>
</dbReference>
<evidence type="ECO:0000256" key="1">
    <source>
        <dbReference type="ARBA" id="ARBA00004162"/>
    </source>
</evidence>
<evidence type="ECO:0000256" key="7">
    <source>
        <dbReference type="RuleBase" id="RU003879"/>
    </source>
</evidence>
<dbReference type="Proteomes" id="UP001193734">
    <property type="component" value="Unassembled WGS sequence"/>
</dbReference>
<evidence type="ECO:0000256" key="5">
    <source>
        <dbReference type="ARBA" id="ARBA00022989"/>
    </source>
</evidence>
<name>A0ABX2AXC5_9BACT</name>
<gene>
    <name evidence="8" type="ORF">HPS55_11690</name>
</gene>